<name>A0A176VCB6_MARPO</name>
<evidence type="ECO:0000256" key="2">
    <source>
        <dbReference type="SAM" id="MobiDB-lite"/>
    </source>
</evidence>
<keyword evidence="1" id="KW-0560">Oxidoreductase</keyword>
<protein>
    <recommendedName>
        <fullName evidence="3">D-isomer specific 2-hydroxyacid dehydrogenase NAD-binding domain-containing protein</fullName>
    </recommendedName>
</protein>
<dbReference type="AlphaFoldDB" id="A0A176VCB6"/>
<dbReference type="GO" id="GO:0051287">
    <property type="term" value="F:NAD binding"/>
    <property type="evidence" value="ECO:0007669"/>
    <property type="project" value="InterPro"/>
</dbReference>
<dbReference type="Gene3D" id="3.40.50.720">
    <property type="entry name" value="NAD(P)-binding Rossmann-like Domain"/>
    <property type="match status" value="2"/>
</dbReference>
<dbReference type="InterPro" id="IPR029753">
    <property type="entry name" value="D-isomer_DH_CS"/>
</dbReference>
<dbReference type="PROSITE" id="PS00670">
    <property type="entry name" value="D_2_HYDROXYACID_DH_2"/>
    <property type="match status" value="1"/>
</dbReference>
<comment type="caution">
    <text evidence="4">The sequence shown here is derived from an EMBL/GenBank/DDBJ whole genome shotgun (WGS) entry which is preliminary data.</text>
</comment>
<organism evidence="4 5">
    <name type="scientific">Marchantia polymorpha subsp. ruderalis</name>
    <dbReference type="NCBI Taxonomy" id="1480154"/>
    <lineage>
        <taxon>Eukaryota</taxon>
        <taxon>Viridiplantae</taxon>
        <taxon>Streptophyta</taxon>
        <taxon>Embryophyta</taxon>
        <taxon>Marchantiophyta</taxon>
        <taxon>Marchantiopsida</taxon>
        <taxon>Marchantiidae</taxon>
        <taxon>Marchantiales</taxon>
        <taxon>Marchantiaceae</taxon>
        <taxon>Marchantia</taxon>
    </lineage>
</organism>
<evidence type="ECO:0000313" key="5">
    <source>
        <dbReference type="Proteomes" id="UP000077202"/>
    </source>
</evidence>
<feature type="compositionally biased region" description="Basic residues" evidence="2">
    <location>
        <begin position="472"/>
        <end position="490"/>
    </location>
</feature>
<dbReference type="PANTHER" id="PTHR43254:SF3">
    <property type="entry name" value="C-TERMINAL BINDING PROTEIN AN"/>
    <property type="match status" value="1"/>
</dbReference>
<dbReference type="Pfam" id="PF02826">
    <property type="entry name" value="2-Hacid_dh_C"/>
    <property type="match status" value="1"/>
</dbReference>
<feature type="compositionally biased region" description="Basic and acidic residues" evidence="2">
    <location>
        <begin position="402"/>
        <end position="430"/>
    </location>
</feature>
<dbReference type="InterPro" id="IPR045015">
    <property type="entry name" value="AN-like"/>
</dbReference>
<feature type="compositionally biased region" description="Basic and acidic residues" evidence="2">
    <location>
        <begin position="501"/>
        <end position="516"/>
    </location>
</feature>
<evidence type="ECO:0000256" key="1">
    <source>
        <dbReference type="ARBA" id="ARBA00023002"/>
    </source>
</evidence>
<dbReference type="Proteomes" id="UP000077202">
    <property type="component" value="Unassembled WGS sequence"/>
</dbReference>
<sequence>MGKGVTMPPEASSGRVDGGRVAERNPGSRQIGKMRSDGTVRKSKGYEPLSMGLPLVVALNCMDDCRAEAEALEGVAVVEHVGLAQVGEGKIEAAVAVLVQSLAYLPRAAQRRLQPWQLILSLGCADKAVDSGLASDLGLQLLHVDSGRSEEVADTAMALILGLLRRTPALAAQAGASAGWLGALPAACRGMRRCRGQVLGIIGTSASACALATRCLSFKMRVIYLDTEEERDGDRRHRRAFPPLVKKSENLKELLSLSDVVSLHCPLTNETVQIINAETIKYIKPDRKVVEIVHAISVSVPGYVSRALLVNTSSSHLLDDCALKEALIEGTLAGCALDGVEGPQWLEAWVREMPNVLILPKSADYSEEVWAEIRAKAVSVLRSFLLEGVVPANAASDDEDSQRDSLWQDDRQEKIDKEGITRIKDGEQRSGESQTAQDFRHKQMYFQSQDQRVHSQEVDLSHGLVQRDSRNNHVKGSGKKGKKRAGRRKAQQQPSGTSIASERDATWLTLQREDRGNGTSSKDAVVNSNSRFGSPEESKIKRETDGTLGVETIVESSQEVQKVAVKGTNQGAALDYLKEGQIVALRARADGGYYVARQKGPGRGWRLDTMVDVTCRDPAAQFLVVVRNRDRIGLRSLAAGGKLLQANKKLELVFVNHTFDVWESWIVEGSTLEDCTLTNSKFRGVSLDVSIEILAAVGEEDGVVRWLS</sequence>
<dbReference type="InterPro" id="IPR036291">
    <property type="entry name" value="NAD(P)-bd_dom_sf"/>
</dbReference>
<reference evidence="4" key="1">
    <citation type="submission" date="2016-03" db="EMBL/GenBank/DDBJ databases">
        <title>Mechanisms controlling the formation of the plant cell surface in tip-growing cells are functionally conserved among land plants.</title>
        <authorList>
            <person name="Honkanen S."/>
            <person name="Jones V.A."/>
            <person name="Morieri G."/>
            <person name="Champion C."/>
            <person name="Hetherington A.J."/>
            <person name="Kelly S."/>
            <person name="Saint-Marcoux D."/>
            <person name="Proust H."/>
            <person name="Prescott H."/>
            <person name="Dolan L."/>
        </authorList>
    </citation>
    <scope>NUCLEOTIDE SEQUENCE [LARGE SCALE GENOMIC DNA]</scope>
    <source>
        <tissue evidence="4">Whole gametophyte</tissue>
    </source>
</reference>
<evidence type="ECO:0000313" key="4">
    <source>
        <dbReference type="EMBL" id="OAE18504.1"/>
    </source>
</evidence>
<gene>
    <name evidence="4" type="ORF">AXG93_163s1370</name>
</gene>
<feature type="region of interest" description="Disordered" evidence="2">
    <location>
        <begin position="393"/>
        <end position="544"/>
    </location>
</feature>
<dbReference type="PANTHER" id="PTHR43254">
    <property type="entry name" value="C-TERMINAL BINDING PROTEIN AN-RELATED"/>
    <property type="match status" value="1"/>
</dbReference>
<evidence type="ECO:0000259" key="3">
    <source>
        <dbReference type="Pfam" id="PF02826"/>
    </source>
</evidence>
<feature type="compositionally biased region" description="Polar residues" evidence="2">
    <location>
        <begin position="517"/>
        <end position="532"/>
    </location>
</feature>
<proteinExistence type="predicted"/>
<feature type="compositionally biased region" description="Basic and acidic residues" evidence="2">
    <location>
        <begin position="451"/>
        <end position="471"/>
    </location>
</feature>
<dbReference type="EMBL" id="LVLJ01004053">
    <property type="protein sequence ID" value="OAE18504.1"/>
    <property type="molecule type" value="Genomic_DNA"/>
</dbReference>
<feature type="region of interest" description="Disordered" evidence="2">
    <location>
        <begin position="1"/>
        <end position="45"/>
    </location>
</feature>
<dbReference type="InterPro" id="IPR006140">
    <property type="entry name" value="D-isomer_DH_NAD-bd"/>
</dbReference>
<feature type="compositionally biased region" description="Basic and acidic residues" evidence="2">
    <location>
        <begin position="534"/>
        <end position="544"/>
    </location>
</feature>
<accession>A0A176VCB6</accession>
<dbReference type="GO" id="GO:0000226">
    <property type="term" value="P:microtubule cytoskeleton organization"/>
    <property type="evidence" value="ECO:0007669"/>
    <property type="project" value="InterPro"/>
</dbReference>
<dbReference type="GO" id="GO:0016491">
    <property type="term" value="F:oxidoreductase activity"/>
    <property type="evidence" value="ECO:0007669"/>
    <property type="project" value="UniProtKB-KW"/>
</dbReference>
<keyword evidence="5" id="KW-1185">Reference proteome</keyword>
<feature type="domain" description="D-isomer specific 2-hydroxyacid dehydrogenase NAD-binding" evidence="3">
    <location>
        <begin position="157"/>
        <end position="360"/>
    </location>
</feature>
<dbReference type="SUPFAM" id="SSF51735">
    <property type="entry name" value="NAD(P)-binding Rossmann-fold domains"/>
    <property type="match status" value="1"/>
</dbReference>